<name>A0A417XYJ7_9ACTN</name>
<comment type="caution">
    <text evidence="2">The sequence shown here is derived from an EMBL/GenBank/DDBJ whole genome shotgun (WGS) entry which is preliminary data.</text>
</comment>
<accession>A0A417XYJ7</accession>
<gene>
    <name evidence="2" type="ORF">D0Z08_19685</name>
</gene>
<dbReference type="EMBL" id="QXGH01000024">
    <property type="protein sequence ID" value="RHW25450.1"/>
    <property type="molecule type" value="Genomic_DNA"/>
</dbReference>
<feature type="region of interest" description="Disordered" evidence="1">
    <location>
        <begin position="109"/>
        <end position="176"/>
    </location>
</feature>
<proteinExistence type="predicted"/>
<organism evidence="2 3">
    <name type="scientific">Nocardioides immobilis</name>
    <dbReference type="NCBI Taxonomy" id="2049295"/>
    <lineage>
        <taxon>Bacteria</taxon>
        <taxon>Bacillati</taxon>
        <taxon>Actinomycetota</taxon>
        <taxon>Actinomycetes</taxon>
        <taxon>Propionibacteriales</taxon>
        <taxon>Nocardioidaceae</taxon>
        <taxon>Nocardioides</taxon>
    </lineage>
</organism>
<keyword evidence="3" id="KW-1185">Reference proteome</keyword>
<evidence type="ECO:0000256" key="1">
    <source>
        <dbReference type="SAM" id="MobiDB-lite"/>
    </source>
</evidence>
<sequence length="176" mass="19404">MVTRRKRTAEEWRRVVFRTQLVSARTKLYLVYLADFMDAGRRVSRERRLVAADLGVGERTVDRMTNEARDGGFLSTIVPGRKGVTAVYQGLFPTSQRDSSCRAELDADDLSQRDSYGGPEMSETVALKPRSARQHVGAPVVTTDAPSTCPYHADDGLPCPTDCRGYSPSSNEEAAS</sequence>
<evidence type="ECO:0000313" key="2">
    <source>
        <dbReference type="EMBL" id="RHW25450.1"/>
    </source>
</evidence>
<protein>
    <submittedName>
        <fullName evidence="2">Uncharacterized protein</fullName>
    </submittedName>
</protein>
<evidence type="ECO:0000313" key="3">
    <source>
        <dbReference type="Proteomes" id="UP000283644"/>
    </source>
</evidence>
<feature type="compositionally biased region" description="Polar residues" evidence="1">
    <location>
        <begin position="167"/>
        <end position="176"/>
    </location>
</feature>
<reference evidence="2 3" key="1">
    <citation type="submission" date="2018-09" db="EMBL/GenBank/DDBJ databases">
        <title>Genome sequencing of Nocardioides immobilis CCTCC AB 2017083 for comparison to Nocardioides silvaticus.</title>
        <authorList>
            <person name="Li C."/>
            <person name="Wang G."/>
        </authorList>
    </citation>
    <scope>NUCLEOTIDE SEQUENCE [LARGE SCALE GENOMIC DNA]</scope>
    <source>
        <strain evidence="2 3">CCTCC AB 2017083</strain>
    </source>
</reference>
<dbReference type="AlphaFoldDB" id="A0A417XYJ7"/>
<dbReference type="Proteomes" id="UP000283644">
    <property type="component" value="Unassembled WGS sequence"/>
</dbReference>